<feature type="compositionally biased region" description="Low complexity" evidence="2">
    <location>
        <begin position="144"/>
        <end position="174"/>
    </location>
</feature>
<evidence type="ECO:0000313" key="4">
    <source>
        <dbReference type="EMBL" id="CAG9560532.1"/>
    </source>
</evidence>
<feature type="compositionally biased region" description="Basic and acidic residues" evidence="2">
    <location>
        <begin position="175"/>
        <end position="201"/>
    </location>
</feature>
<comment type="caution">
    <text evidence="4">The sequence shown here is derived from an EMBL/GenBank/DDBJ whole genome shotgun (WGS) entry which is preliminary data.</text>
</comment>
<feature type="coiled-coil region" evidence="1">
    <location>
        <begin position="545"/>
        <end position="572"/>
    </location>
</feature>
<feature type="compositionally biased region" description="Gly residues" evidence="2">
    <location>
        <begin position="85"/>
        <end position="96"/>
    </location>
</feature>
<dbReference type="InterPro" id="IPR032013">
    <property type="entry name" value="DUF4795"/>
</dbReference>
<dbReference type="Pfam" id="PF16043">
    <property type="entry name" value="DUF4795"/>
    <property type="match status" value="1"/>
</dbReference>
<feature type="compositionally biased region" description="Basic and acidic residues" evidence="2">
    <location>
        <begin position="117"/>
        <end position="143"/>
    </location>
</feature>
<feature type="domain" description="DUF4795" evidence="3">
    <location>
        <begin position="540"/>
        <end position="728"/>
    </location>
</feature>
<evidence type="ECO:0000259" key="3">
    <source>
        <dbReference type="Pfam" id="PF16043"/>
    </source>
</evidence>
<feature type="coiled-coil region" evidence="1">
    <location>
        <begin position="461"/>
        <end position="491"/>
    </location>
</feature>
<evidence type="ECO:0000256" key="1">
    <source>
        <dbReference type="SAM" id="Coils"/>
    </source>
</evidence>
<feature type="coiled-coil region" evidence="1">
    <location>
        <begin position="311"/>
        <end position="338"/>
    </location>
</feature>
<evidence type="ECO:0000256" key="2">
    <source>
        <dbReference type="SAM" id="MobiDB-lite"/>
    </source>
</evidence>
<dbReference type="AlphaFoldDB" id="A0A8J2QDN9"/>
<proteinExistence type="predicted"/>
<dbReference type="OrthoDB" id="5981048at2759"/>
<protein>
    <submittedName>
        <fullName evidence="4">(African queen) hypothetical protein</fullName>
    </submittedName>
</protein>
<gene>
    <name evidence="4" type="ORF">DCHRY22_LOCUS2184</name>
</gene>
<dbReference type="EMBL" id="CAKASE010000045">
    <property type="protein sequence ID" value="CAG9560532.1"/>
    <property type="molecule type" value="Genomic_DNA"/>
</dbReference>
<dbReference type="Proteomes" id="UP000789524">
    <property type="component" value="Unassembled WGS sequence"/>
</dbReference>
<dbReference type="PANTHER" id="PTHR47080:SF1">
    <property type="entry name" value="CHROMOSOME 16 OPEN READING FRAME 96"/>
    <property type="match status" value="1"/>
</dbReference>
<reference evidence="4" key="1">
    <citation type="submission" date="2021-09" db="EMBL/GenBank/DDBJ databases">
        <authorList>
            <person name="Martin H S."/>
        </authorList>
    </citation>
    <scope>NUCLEOTIDE SEQUENCE</scope>
</reference>
<accession>A0A8J2QDN9</accession>
<keyword evidence="5" id="KW-1185">Reference proteome</keyword>
<keyword evidence="1" id="KW-0175">Coiled coil</keyword>
<feature type="region of interest" description="Disordered" evidence="2">
    <location>
        <begin position="732"/>
        <end position="753"/>
    </location>
</feature>
<sequence length="885" mass="97047">MSNYSLLTIQEMIDTAFGEEKHNVVNFKLLHTIFFILASQLRLLQRKVEVEIDPYMARVPSTLSVTEVKIKANVPKRRKKPKGSGSSGSSGAGGGGKKGKGGVVESAKGSGGGQIRKKIEVAGEGVTEKEAIGSVKSETDKSSEITSTDKTTSKSTTDKTTTSSLFKTSTSLSSKTEKSSTDKSSEMKPTIKDSTEATTESHKKKFSTQDYHQLLEIVEQQREQELRVVNQRADSREEAKKLPTPMASLDEMGKRDQPLSVVTQDQYDHLAKQVRELQEKFGTVGKAEFPENIELMQELRRGASLTDAMAALQLSARVEAAEKALEQMMALITDVAKQKGIDISTLLEKVEDVETEVLFEGPSEMGPKSKKTKKLKGIRKTTVVTSYEKVEMIPPTTSGDAIQEIDARYEDVPPSGETDILTPAFKPNWVSHQELDDAMALLQETLLKAVTINIDKSMSSADSALNIANRLERKLNDALNLNTRMDDLETLVTEYATQINTLDTGLSAYMTDYQEQLTQMQHDLEAGLESMSEAIANTGGDTAAAAELNTNITNLQMEFDTANIKQKNLKDQQSLLFIDLEGLWKQIEILRETKSDREEVADALRDKAGLGALNGLVSQEQFDAVRGDFEKRIGAAYDKFNNQEIIWQKAIDDLLRELNEKADWMQVASLRDDVNANLEKLRQNIKSIMDIVGEPTAAAISKKLFHDTACLSCATPAIMKLEKPDLVPALPAFPKPGDQLATDSDTSKPKEDGDHLLCYPGRPIPHPKDPRSHICQRYCGGSHTIITGAVSRAPVGMIITPLQRRITTAIGTDGKVYLTDAPDQEIKPCLPCNVPKPVPPQPSEADEAPTVDMESASLNFLMQAASLAVPLDSISVTPPPPLDDD</sequence>
<name>A0A8J2QDN9_9NEOP</name>
<evidence type="ECO:0000313" key="5">
    <source>
        <dbReference type="Proteomes" id="UP000789524"/>
    </source>
</evidence>
<feature type="region of interest" description="Disordered" evidence="2">
    <location>
        <begin position="70"/>
        <end position="205"/>
    </location>
</feature>
<organism evidence="4 5">
    <name type="scientific">Danaus chrysippus</name>
    <name type="common">African queen</name>
    <dbReference type="NCBI Taxonomy" id="151541"/>
    <lineage>
        <taxon>Eukaryota</taxon>
        <taxon>Metazoa</taxon>
        <taxon>Ecdysozoa</taxon>
        <taxon>Arthropoda</taxon>
        <taxon>Hexapoda</taxon>
        <taxon>Insecta</taxon>
        <taxon>Pterygota</taxon>
        <taxon>Neoptera</taxon>
        <taxon>Endopterygota</taxon>
        <taxon>Lepidoptera</taxon>
        <taxon>Glossata</taxon>
        <taxon>Ditrysia</taxon>
        <taxon>Papilionoidea</taxon>
        <taxon>Nymphalidae</taxon>
        <taxon>Danainae</taxon>
        <taxon>Danaini</taxon>
        <taxon>Danaina</taxon>
        <taxon>Danaus</taxon>
        <taxon>Anosia</taxon>
    </lineage>
</organism>
<dbReference type="PANTHER" id="PTHR47080">
    <property type="entry name" value="CHROMOSOME 16 OPEN READING FRAME 96"/>
    <property type="match status" value="1"/>
</dbReference>